<dbReference type="OrthoDB" id="7022049at2"/>
<feature type="transmembrane region" description="Helical" evidence="1">
    <location>
        <begin position="250"/>
        <end position="270"/>
    </location>
</feature>
<organism evidence="3 4">
    <name type="scientific">Cronobacter condimenti 1330</name>
    <dbReference type="NCBI Taxonomy" id="1073999"/>
    <lineage>
        <taxon>Bacteria</taxon>
        <taxon>Pseudomonadati</taxon>
        <taxon>Pseudomonadota</taxon>
        <taxon>Gammaproteobacteria</taxon>
        <taxon>Enterobacterales</taxon>
        <taxon>Enterobacteriaceae</taxon>
        <taxon>Cronobacter</taxon>
    </lineage>
</organism>
<evidence type="ECO:0000313" key="5">
    <source>
        <dbReference type="Proteomes" id="UP000067320"/>
    </source>
</evidence>
<feature type="transmembrane region" description="Helical" evidence="1">
    <location>
        <begin position="181"/>
        <end position="198"/>
    </location>
</feature>
<dbReference type="PATRIC" id="fig|1073999.7.peg.3883"/>
<keyword evidence="1" id="KW-1133">Transmembrane helix</keyword>
<dbReference type="Proteomes" id="UP000009340">
    <property type="component" value="Unassembled WGS sequence"/>
</dbReference>
<dbReference type="InterPro" id="IPR025291">
    <property type="entry name" value="DUF4153"/>
</dbReference>
<feature type="transmembrane region" description="Helical" evidence="1">
    <location>
        <begin position="219"/>
        <end position="238"/>
    </location>
</feature>
<accession>K8A0Z0</accession>
<keyword evidence="1" id="KW-0812">Transmembrane</keyword>
<sequence>MSELHPMAPVTRWGIIAIAALCGFLLFLTGPHSLWRMSPGSALVVHSLAIALCVSVTLAATRLRAQRFWIMTGATLLLVGVMSGWMRWSITGVDELDAGEMIAQWYFHLGAMLFMVMPWLQHGRANDESASRKLALWNNGVALLLALALAGVFWGVLLLWAKLFSAVNIPFFDVLFFSTPLFGYVMGTVSGAVCLLLCRSQTRITDALIRFLTQVASGLLPLAALIALLFLVTLPFVGLEGLAARTSCNALLNTLALMLLMLTSLACAPWRSAAAPHKALRLLNTVGLIVTPLFAGVAAWSLGLRVQQYGWTPSRVYAALITATVLCWAISATVHAVRRIKHGETARDAGGRIVMLFSLALLVLSHSPVLDPWRISVESQMARYLSGAQEADYMSLYMLQHAGRRGQAALVELRNNEKFMANKENRQMLYNMLAQDSAAPVDDDDLRHAITLAKGAEAPDASWWQWVRKENSYSVRGCLYEKGSCVVAAIDLNRDGKDEVLLCSSADRSCSVAARDQGQWRQVGWSTQVPETLSRETFDKALRDNQIKGRAKAWQDVEIGGVKIPLSYQE</sequence>
<name>K8A0Z0_9ENTR</name>
<dbReference type="EMBL" id="CAKW01000068">
    <property type="protein sequence ID" value="CCJ72545.1"/>
    <property type="molecule type" value="Genomic_DNA"/>
</dbReference>
<gene>
    <name evidence="2" type="ORF">AFK62_18585</name>
    <name evidence="3" type="ORF">BN137_1913</name>
</gene>
<evidence type="ECO:0000256" key="1">
    <source>
        <dbReference type="SAM" id="Phobius"/>
    </source>
</evidence>
<dbReference type="STRING" id="1073999.AFK62_18585"/>
<reference evidence="2 5" key="4">
    <citation type="journal article" date="2016" name="Genome Announc.">
        <title>Fully Closed Genome Sequences of Five Type Strains of the Genus Cronobacter and One Cronobacter sakazakii Strain.</title>
        <authorList>
            <person name="Moine D."/>
            <person name="Kassam M."/>
            <person name="Baert L."/>
            <person name="Tang Y."/>
            <person name="Barretto C."/>
            <person name="Ngom Bru C."/>
            <person name="Klijn A."/>
            <person name="Descombes P."/>
        </authorList>
    </citation>
    <scope>NUCLEOTIDE SEQUENCE [LARGE SCALE GENOMIC DNA]</scope>
    <source>
        <strain evidence="2 5">LMG 26250</strain>
    </source>
</reference>
<feature type="transmembrane region" description="Helical" evidence="1">
    <location>
        <begin position="42"/>
        <end position="61"/>
    </location>
</feature>
<evidence type="ECO:0008006" key="6">
    <source>
        <dbReference type="Google" id="ProtNLM"/>
    </source>
</evidence>
<reference evidence="3" key="1">
    <citation type="submission" date="2012-07" db="EMBL/GenBank/DDBJ databases">
        <authorList>
            <person name="Cummings C."/>
        </authorList>
    </citation>
    <scope>NUCLEOTIDE SEQUENCE</scope>
    <source>
        <strain evidence="3">1330</strain>
    </source>
</reference>
<feature type="transmembrane region" description="Helical" evidence="1">
    <location>
        <begin position="102"/>
        <end position="120"/>
    </location>
</feature>
<dbReference type="AlphaFoldDB" id="K8A0Z0"/>
<keyword evidence="1" id="KW-0472">Membrane</keyword>
<evidence type="ECO:0000313" key="4">
    <source>
        <dbReference type="Proteomes" id="UP000009340"/>
    </source>
</evidence>
<feature type="transmembrane region" description="Helical" evidence="1">
    <location>
        <begin position="68"/>
        <end position="90"/>
    </location>
</feature>
<feature type="transmembrane region" description="Helical" evidence="1">
    <location>
        <begin position="349"/>
        <end position="370"/>
    </location>
</feature>
<feature type="transmembrane region" description="Helical" evidence="1">
    <location>
        <begin position="12"/>
        <end position="30"/>
    </location>
</feature>
<keyword evidence="5" id="KW-1185">Reference proteome</keyword>
<proteinExistence type="predicted"/>
<dbReference type="Pfam" id="PF13687">
    <property type="entry name" value="DUF4153"/>
    <property type="match status" value="1"/>
</dbReference>
<dbReference type="Proteomes" id="UP000067320">
    <property type="component" value="Chromosome"/>
</dbReference>
<feature type="transmembrane region" description="Helical" evidence="1">
    <location>
        <begin position="316"/>
        <end position="337"/>
    </location>
</feature>
<evidence type="ECO:0000313" key="2">
    <source>
        <dbReference type="EMBL" id="ALB64387.1"/>
    </source>
</evidence>
<dbReference type="RefSeq" id="WP_007671912.1">
    <property type="nucleotide sequence ID" value="NZ_CAKW01000068.1"/>
</dbReference>
<dbReference type="eggNOG" id="COG0474">
    <property type="taxonomic scope" value="Bacteria"/>
</dbReference>
<reference evidence="5" key="3">
    <citation type="submission" date="2015-09" db="EMBL/GenBank/DDBJ databases">
        <title>Cronobacter genome sequencing and assembly.</title>
        <authorList>
            <person name="Descombes P."/>
            <person name="Baert L."/>
            <person name="Ngom-Bru C."/>
            <person name="Barretto C."/>
        </authorList>
    </citation>
    <scope>NUCLEOTIDE SEQUENCE [LARGE SCALE GENOMIC DNA]</scope>
    <source>
        <strain evidence="5">LMG 26250</strain>
    </source>
</reference>
<feature type="transmembrane region" description="Helical" evidence="1">
    <location>
        <begin position="141"/>
        <end position="161"/>
    </location>
</feature>
<reference evidence="5" key="2">
    <citation type="submission" date="2015-07" db="EMBL/GenBank/DDBJ databases">
        <authorList>
            <person name="Moine D."/>
            <person name="Kassam M."/>
        </authorList>
    </citation>
    <scope>NUCLEOTIDE SEQUENCE [LARGE SCALE GENOMIC DNA]</scope>
    <source>
        <strain evidence="5">LMG 26250</strain>
    </source>
</reference>
<dbReference type="EMBL" id="CP012264">
    <property type="protein sequence ID" value="ALB64387.1"/>
    <property type="molecule type" value="Genomic_DNA"/>
</dbReference>
<feature type="transmembrane region" description="Helical" evidence="1">
    <location>
        <begin position="282"/>
        <end position="304"/>
    </location>
</feature>
<evidence type="ECO:0000313" key="3">
    <source>
        <dbReference type="EMBL" id="CCJ72545.1"/>
    </source>
</evidence>
<protein>
    <recommendedName>
        <fullName evidence="6">DUF4153 domain-containing protein</fullName>
    </recommendedName>
</protein>
<dbReference type="KEGG" id="ccon:AFK62_18585"/>